<dbReference type="CDD" id="cd05382">
    <property type="entry name" value="CAP_GAPR1-like"/>
    <property type="match status" value="1"/>
</dbReference>
<dbReference type="EMBL" id="MU825914">
    <property type="protein sequence ID" value="KAJ7382809.1"/>
    <property type="molecule type" value="Genomic_DNA"/>
</dbReference>
<dbReference type="Proteomes" id="UP001163046">
    <property type="component" value="Unassembled WGS sequence"/>
</dbReference>
<comment type="caution">
    <text evidence="3">The sequence shown here is derived from an EMBL/GenBank/DDBJ whole genome shotgun (WGS) entry which is preliminary data.</text>
</comment>
<dbReference type="SMART" id="SM00198">
    <property type="entry name" value="SCP"/>
    <property type="match status" value="1"/>
</dbReference>
<proteinExistence type="predicted"/>
<evidence type="ECO:0000259" key="2">
    <source>
        <dbReference type="SMART" id="SM00198"/>
    </source>
</evidence>
<name>A0A9W9ZMK6_9CNID</name>
<evidence type="ECO:0000313" key="4">
    <source>
        <dbReference type="Proteomes" id="UP001163046"/>
    </source>
</evidence>
<dbReference type="InterPro" id="IPR018244">
    <property type="entry name" value="Allrgn_V5/Tpx1_CS"/>
</dbReference>
<dbReference type="Gene3D" id="3.40.33.10">
    <property type="entry name" value="CAP"/>
    <property type="match status" value="1"/>
</dbReference>
<dbReference type="InterPro" id="IPR034113">
    <property type="entry name" value="SCP_GAPR1-like"/>
</dbReference>
<dbReference type="FunFam" id="3.40.33.10:FF:000002">
    <property type="entry name" value="Golgi-associated plant pathogenesis-related protein 1"/>
    <property type="match status" value="1"/>
</dbReference>
<organism evidence="3 4">
    <name type="scientific">Desmophyllum pertusum</name>
    <dbReference type="NCBI Taxonomy" id="174260"/>
    <lineage>
        <taxon>Eukaryota</taxon>
        <taxon>Metazoa</taxon>
        <taxon>Cnidaria</taxon>
        <taxon>Anthozoa</taxon>
        <taxon>Hexacorallia</taxon>
        <taxon>Scleractinia</taxon>
        <taxon>Caryophylliina</taxon>
        <taxon>Caryophylliidae</taxon>
        <taxon>Desmophyllum</taxon>
    </lineage>
</organism>
<dbReference type="PROSITE" id="PS01009">
    <property type="entry name" value="CRISP_1"/>
    <property type="match status" value="1"/>
</dbReference>
<dbReference type="Pfam" id="PF00188">
    <property type="entry name" value="CAP"/>
    <property type="match status" value="1"/>
</dbReference>
<protein>
    <submittedName>
        <fullName evidence="3">Golgi-associated plant pathoproteinsis- protein 1</fullName>
    </submittedName>
</protein>
<dbReference type="InterPro" id="IPR014044">
    <property type="entry name" value="CAP_dom"/>
</dbReference>
<dbReference type="InterPro" id="IPR001283">
    <property type="entry name" value="CRISP-related"/>
</dbReference>
<gene>
    <name evidence="3" type="primary">GLIPR2_8</name>
    <name evidence="3" type="ORF">OS493_032770</name>
</gene>
<sequence>MNSVVEILEQLSSASSKKSKKSKKRHFSFNDGMVDAGDKEARKRAHMTNFLVVAVMNHLRNYSVKSHTSRHAKQVPKECLDNHNQLRAQHGAPPLKWSAKLGSDSEKWGKELLRNSRLEHSSGDHGENLAMASGYELTGAGATKMWYDEIKDYNFKNPGNVAGTGHFTQVVWAGSLEMGVGKAGEGTGAQYVVARYSPAGNVMGQYQENVHPKGTKGPGKSGGGKRCIIL</sequence>
<reference evidence="3" key="1">
    <citation type="submission" date="2023-01" db="EMBL/GenBank/DDBJ databases">
        <title>Genome assembly of the deep-sea coral Lophelia pertusa.</title>
        <authorList>
            <person name="Herrera S."/>
            <person name="Cordes E."/>
        </authorList>
    </citation>
    <scope>NUCLEOTIDE SEQUENCE</scope>
    <source>
        <strain evidence="3">USNM1676648</strain>
        <tissue evidence="3">Polyp</tissue>
    </source>
</reference>
<evidence type="ECO:0000313" key="3">
    <source>
        <dbReference type="EMBL" id="KAJ7382809.1"/>
    </source>
</evidence>
<evidence type="ECO:0000256" key="1">
    <source>
        <dbReference type="SAM" id="MobiDB-lite"/>
    </source>
</evidence>
<dbReference type="PANTHER" id="PTHR10334">
    <property type="entry name" value="CYSTEINE-RICH SECRETORY PROTEIN-RELATED"/>
    <property type="match status" value="1"/>
</dbReference>
<dbReference type="GO" id="GO:0005576">
    <property type="term" value="C:extracellular region"/>
    <property type="evidence" value="ECO:0007669"/>
    <property type="project" value="InterPro"/>
</dbReference>
<feature type="compositionally biased region" description="Basic residues" evidence="1">
    <location>
        <begin position="17"/>
        <end position="27"/>
    </location>
</feature>
<dbReference type="OrthoDB" id="337038at2759"/>
<dbReference type="InterPro" id="IPR035940">
    <property type="entry name" value="CAP_sf"/>
</dbReference>
<dbReference type="SUPFAM" id="SSF55797">
    <property type="entry name" value="PR-1-like"/>
    <property type="match status" value="1"/>
</dbReference>
<dbReference type="AlphaFoldDB" id="A0A9W9ZMK6"/>
<feature type="region of interest" description="Disordered" evidence="1">
    <location>
        <begin position="13"/>
        <end position="34"/>
    </location>
</feature>
<dbReference type="PRINTS" id="PR00837">
    <property type="entry name" value="V5TPXLIKE"/>
</dbReference>
<keyword evidence="4" id="KW-1185">Reference proteome</keyword>
<accession>A0A9W9ZMK6</accession>
<feature type="domain" description="SCP" evidence="2">
    <location>
        <begin position="74"/>
        <end position="204"/>
    </location>
</feature>